<organism evidence="1 2">
    <name type="scientific">Candidatus Nealsonbacteria bacterium CG08_land_8_20_14_0_20_43_11</name>
    <dbReference type="NCBI Taxonomy" id="1974706"/>
    <lineage>
        <taxon>Bacteria</taxon>
        <taxon>Candidatus Nealsoniibacteriota</taxon>
    </lineage>
</organism>
<dbReference type="PANTHER" id="PTHR10151">
    <property type="entry name" value="ECTONUCLEOTIDE PYROPHOSPHATASE/PHOSPHODIESTERASE"/>
    <property type="match status" value="1"/>
</dbReference>
<sequence>MKAMKLIALGLDGAGFNLIAPWIDSGLLPNLAALQKSGVSCPLNVCLPPVTSPNWKCFSTGKNPGKLGVFWWENIDWQNKKIIVPDARSFAGEEVWDILSQAGYKVGILNMPTCYPPHQVNGFMAAGGPDALETGFAFPRELEKVLREKYGWRVLPKTISFLSANNQKAIEEIYSIIEKRFVAAIDLAKEYNLDFLALTIYLINVLRHFFGSGEKLLRAWQIIDRGIGELRAAFPETNFIIFSDHGSSQVKVKFNINQWLARHGYLILKDQQKDFQKSFYLKAGLTQARLAKIVSVFGLKNFLKKYFPRLKSIFPSSSGAVAKTAKENLIDWEKSFAVASGQGPIYLHPVCHSEVALSDRRIPMVEILRKYLRMTVGLTQNDNPRAPREEIIKKLEELEHNGVKIVKKVYRKEEIYKGEFLNKAPDLIIDQGEGVHISGAIGFKDIFETPSKWLGENQKIGIFMAQGPDIKAAHLPKVSILDIAPTILKIFNLPIPDDFDGKPLL</sequence>
<dbReference type="GO" id="GO:0016787">
    <property type="term" value="F:hydrolase activity"/>
    <property type="evidence" value="ECO:0007669"/>
    <property type="project" value="UniProtKB-ARBA"/>
</dbReference>
<dbReference type="Gene3D" id="3.40.720.10">
    <property type="entry name" value="Alkaline Phosphatase, subunit A"/>
    <property type="match status" value="2"/>
</dbReference>
<gene>
    <name evidence="1" type="ORF">COT34_02590</name>
</gene>
<accession>A0A2M6T0D9</accession>
<dbReference type="InterPro" id="IPR002591">
    <property type="entry name" value="Phosphodiest/P_Trfase"/>
</dbReference>
<comment type="caution">
    <text evidence="1">The sequence shown here is derived from an EMBL/GenBank/DDBJ whole genome shotgun (WGS) entry which is preliminary data.</text>
</comment>
<dbReference type="AlphaFoldDB" id="A0A2M6T0D9"/>
<dbReference type="EMBL" id="PEYE01000042">
    <property type="protein sequence ID" value="PIS38644.1"/>
    <property type="molecule type" value="Genomic_DNA"/>
</dbReference>
<dbReference type="InterPro" id="IPR017850">
    <property type="entry name" value="Alkaline_phosphatase_core_sf"/>
</dbReference>
<dbReference type="SUPFAM" id="SSF53649">
    <property type="entry name" value="Alkaline phosphatase-like"/>
    <property type="match status" value="2"/>
</dbReference>
<proteinExistence type="predicted"/>
<protein>
    <recommendedName>
        <fullName evidence="3">Nucleotide pyrophosphatase</fullName>
    </recommendedName>
</protein>
<dbReference type="PANTHER" id="PTHR10151:SF120">
    <property type="entry name" value="BIS(5'-ADENOSYL)-TRIPHOSPHATASE"/>
    <property type="match status" value="1"/>
</dbReference>
<name>A0A2M6T0D9_9BACT</name>
<dbReference type="Pfam" id="PF01663">
    <property type="entry name" value="Phosphodiest"/>
    <property type="match status" value="1"/>
</dbReference>
<evidence type="ECO:0000313" key="2">
    <source>
        <dbReference type="Proteomes" id="UP000229390"/>
    </source>
</evidence>
<reference evidence="2" key="1">
    <citation type="submission" date="2017-09" db="EMBL/GenBank/DDBJ databases">
        <title>Depth-based differentiation of microbial function through sediment-hosted aquifers and enrichment of novel symbionts in the deep terrestrial subsurface.</title>
        <authorList>
            <person name="Probst A.J."/>
            <person name="Ladd B."/>
            <person name="Jarett J.K."/>
            <person name="Geller-Mcgrath D.E."/>
            <person name="Sieber C.M.K."/>
            <person name="Emerson J.B."/>
            <person name="Anantharaman K."/>
            <person name="Thomas B.C."/>
            <person name="Malmstrom R."/>
            <person name="Stieglmeier M."/>
            <person name="Klingl A."/>
            <person name="Woyke T."/>
            <person name="Ryan C.M."/>
            <person name="Banfield J.F."/>
        </authorList>
    </citation>
    <scope>NUCLEOTIDE SEQUENCE [LARGE SCALE GENOMIC DNA]</scope>
</reference>
<evidence type="ECO:0000313" key="1">
    <source>
        <dbReference type="EMBL" id="PIS38644.1"/>
    </source>
</evidence>
<dbReference type="Proteomes" id="UP000229390">
    <property type="component" value="Unassembled WGS sequence"/>
</dbReference>
<evidence type="ECO:0008006" key="3">
    <source>
        <dbReference type="Google" id="ProtNLM"/>
    </source>
</evidence>